<proteinExistence type="predicted"/>
<dbReference type="PANTHER" id="PTHR34874">
    <property type="entry name" value="PROTEIN YCHN"/>
    <property type="match status" value="1"/>
</dbReference>
<dbReference type="GO" id="GO:1990228">
    <property type="term" value="C:sulfurtransferase complex"/>
    <property type="evidence" value="ECO:0007669"/>
    <property type="project" value="TreeGrafter"/>
</dbReference>
<evidence type="ECO:0000313" key="1">
    <source>
        <dbReference type="EMBL" id="WLD59617.1"/>
    </source>
</evidence>
<dbReference type="EMBL" id="CP101717">
    <property type="protein sequence ID" value="WLD59617.1"/>
    <property type="molecule type" value="Genomic_DNA"/>
</dbReference>
<dbReference type="InterPro" id="IPR027396">
    <property type="entry name" value="DsrEFH-like"/>
</dbReference>
<name>A0AB38YJW9_9GAMM</name>
<dbReference type="GO" id="GO:0002143">
    <property type="term" value="P:tRNA wobble position uridine thiolation"/>
    <property type="evidence" value="ECO:0007669"/>
    <property type="project" value="TreeGrafter"/>
</dbReference>
<organism evidence="1">
    <name type="scientific">Salinispirillum sp. LH 10-3-1</name>
    <dbReference type="NCBI Taxonomy" id="2952525"/>
    <lineage>
        <taxon>Bacteria</taxon>
        <taxon>Pseudomonadati</taxon>
        <taxon>Pseudomonadota</taxon>
        <taxon>Gammaproteobacteria</taxon>
        <taxon>Oceanospirillales</taxon>
        <taxon>Saccharospirillaceae</taxon>
        <taxon>Salinispirillum</taxon>
    </lineage>
</organism>
<dbReference type="SUPFAM" id="SSF75169">
    <property type="entry name" value="DsrEFH-like"/>
    <property type="match status" value="1"/>
</dbReference>
<dbReference type="AlphaFoldDB" id="A0AB38YJW9"/>
<gene>
    <name evidence="1" type="ORF">NFC81_07490</name>
</gene>
<dbReference type="InterPro" id="IPR003787">
    <property type="entry name" value="Sulphur_relay_DsrE/F-like"/>
</dbReference>
<sequence>MTDFSLTVTASPWSTDQHQRALRFGHALLAKGHALKQVFFYQDAVLACQGDTPAQQWQALAEQSGCALFLCVSAAERRGIQSAEQPWQLVGLGDWVAGTQQGEHVHFG</sequence>
<dbReference type="RefSeq" id="WP_304996909.1">
    <property type="nucleotide sequence ID" value="NZ_CP101717.1"/>
</dbReference>
<accession>A0AB38YJW9</accession>
<dbReference type="Pfam" id="PF02635">
    <property type="entry name" value="DsrE"/>
    <property type="match status" value="1"/>
</dbReference>
<reference evidence="1" key="1">
    <citation type="submission" date="2022-07" db="EMBL/GenBank/DDBJ databases">
        <title>Complete genome sequence of Salinispirillum sp. LH10-3-1 capable of multiple carbohydrate inversion isolated from a soda lake.</title>
        <authorList>
            <person name="Liu J."/>
            <person name="Zhai Y."/>
            <person name="Zhang H."/>
            <person name="Yang H."/>
            <person name="Qu J."/>
            <person name="Li J."/>
        </authorList>
    </citation>
    <scope>NUCLEOTIDE SEQUENCE</scope>
    <source>
        <strain evidence="1">LH 10-3-1</strain>
    </source>
</reference>
<dbReference type="Gene3D" id="3.40.1260.10">
    <property type="entry name" value="DsrEFH-like"/>
    <property type="match status" value="1"/>
</dbReference>
<dbReference type="GO" id="GO:0097163">
    <property type="term" value="F:sulfur carrier activity"/>
    <property type="evidence" value="ECO:0007669"/>
    <property type="project" value="TreeGrafter"/>
</dbReference>
<dbReference type="PANTHER" id="PTHR34874:SF3">
    <property type="entry name" value="SULFURTRANSFERASE TUSD"/>
    <property type="match status" value="1"/>
</dbReference>
<protein>
    <submittedName>
        <fullName evidence="1">DsrE family protein</fullName>
    </submittedName>
</protein>